<feature type="domain" description="Cupin type-2" evidence="2">
    <location>
        <begin position="34"/>
        <end position="102"/>
    </location>
</feature>
<dbReference type="PANTHER" id="PTHR35848">
    <property type="entry name" value="OXALATE-BINDING PROTEIN"/>
    <property type="match status" value="1"/>
</dbReference>
<dbReference type="Proteomes" id="UP001060414">
    <property type="component" value="Chromosome"/>
</dbReference>
<name>A0ABY5ZM64_9BACT</name>
<evidence type="ECO:0000256" key="1">
    <source>
        <dbReference type="ARBA" id="ARBA00022723"/>
    </source>
</evidence>
<dbReference type="PANTHER" id="PTHR35848:SF6">
    <property type="entry name" value="CUPIN TYPE-2 DOMAIN-CONTAINING PROTEIN"/>
    <property type="match status" value="1"/>
</dbReference>
<dbReference type="Pfam" id="PF07883">
    <property type="entry name" value="Cupin_2"/>
    <property type="match status" value="1"/>
</dbReference>
<protein>
    <submittedName>
        <fullName evidence="3">Cupin domain-containing protein</fullName>
    </submittedName>
</protein>
<dbReference type="InterPro" id="IPR013096">
    <property type="entry name" value="Cupin_2"/>
</dbReference>
<evidence type="ECO:0000259" key="2">
    <source>
        <dbReference type="Pfam" id="PF07883"/>
    </source>
</evidence>
<evidence type="ECO:0000313" key="3">
    <source>
        <dbReference type="EMBL" id="UWZ78336.1"/>
    </source>
</evidence>
<keyword evidence="1" id="KW-0479">Metal-binding</keyword>
<gene>
    <name evidence="3" type="ORF">L9S41_11610</name>
</gene>
<evidence type="ECO:0000313" key="4">
    <source>
        <dbReference type="Proteomes" id="UP001060414"/>
    </source>
</evidence>
<proteinExistence type="predicted"/>
<dbReference type="InterPro" id="IPR014710">
    <property type="entry name" value="RmlC-like_jellyroll"/>
</dbReference>
<dbReference type="EMBL" id="CP092109">
    <property type="protein sequence ID" value="UWZ78336.1"/>
    <property type="molecule type" value="Genomic_DNA"/>
</dbReference>
<accession>A0ABY5ZM64</accession>
<dbReference type="Gene3D" id="2.60.120.10">
    <property type="entry name" value="Jelly Rolls"/>
    <property type="match status" value="1"/>
</dbReference>
<dbReference type="SUPFAM" id="SSF51182">
    <property type="entry name" value="RmlC-like cupins"/>
    <property type="match status" value="1"/>
</dbReference>
<dbReference type="InterPro" id="IPR051610">
    <property type="entry name" value="GPI/OXD"/>
</dbReference>
<keyword evidence="4" id="KW-1185">Reference proteome</keyword>
<organism evidence="3 4">
    <name type="scientific">Geoalkalibacter halelectricus</name>
    <dbReference type="NCBI Taxonomy" id="2847045"/>
    <lineage>
        <taxon>Bacteria</taxon>
        <taxon>Pseudomonadati</taxon>
        <taxon>Thermodesulfobacteriota</taxon>
        <taxon>Desulfuromonadia</taxon>
        <taxon>Desulfuromonadales</taxon>
        <taxon>Geoalkalibacteraceae</taxon>
        <taxon>Geoalkalibacter</taxon>
    </lineage>
</organism>
<dbReference type="RefSeq" id="WP_260746685.1">
    <property type="nucleotide sequence ID" value="NZ_CP092109.1"/>
</dbReference>
<reference evidence="3" key="1">
    <citation type="journal article" date="2022" name="Environ. Microbiol.">
        <title>Geoalkalibacter halelectricus SAP #1 sp. nov. possessing extracellular electron transfer and mineral#reducing capabilities from a haloalkaline environment.</title>
        <authorList>
            <person name="Yadav S."/>
            <person name="Singh R."/>
            <person name="Sundharam S.S."/>
            <person name="Chaudhary S."/>
            <person name="Krishnamurthi S."/>
            <person name="Patil S.A."/>
        </authorList>
    </citation>
    <scope>NUCLEOTIDE SEQUENCE</scope>
    <source>
        <strain evidence="3">SAP-1</strain>
    </source>
</reference>
<sequence>MDTSFFQAQEQIAYSEEAARKIALAATDHSRTTLWCLAPGQHIHPHVHAGDHVWVVLEGQGTFLGENASTRQIVAGSVVVAPAGRAHGIRNDSEQGLVFVSISAG</sequence>
<dbReference type="InterPro" id="IPR011051">
    <property type="entry name" value="RmlC_Cupin_sf"/>
</dbReference>